<name>A0ABV7FB29_9BURK</name>
<dbReference type="NCBIfam" id="TIGR01630">
    <property type="entry name" value="psiM2_ORF9"/>
    <property type="match status" value="1"/>
</dbReference>
<evidence type="ECO:0000313" key="4">
    <source>
        <dbReference type="Proteomes" id="UP001595530"/>
    </source>
</evidence>
<dbReference type="EMBL" id="JBHRTP010000092">
    <property type="protein sequence ID" value="MFC3110952.1"/>
    <property type="molecule type" value="Genomic_DNA"/>
</dbReference>
<organism evidence="3 4">
    <name type="scientific">Undibacterium arcticum</name>
    <dbReference type="NCBI Taxonomy" id="1762892"/>
    <lineage>
        <taxon>Bacteria</taxon>
        <taxon>Pseudomonadati</taxon>
        <taxon>Pseudomonadota</taxon>
        <taxon>Betaproteobacteria</taxon>
        <taxon>Burkholderiales</taxon>
        <taxon>Oxalobacteraceae</taxon>
        <taxon>Undibacterium</taxon>
    </lineage>
</organism>
<dbReference type="Proteomes" id="UP001595530">
    <property type="component" value="Unassembled WGS sequence"/>
</dbReference>
<comment type="caution">
    <text evidence="3">The sequence shown here is derived from an EMBL/GenBank/DDBJ whole genome shotgun (WGS) entry which is preliminary data.</text>
</comment>
<sequence>MNLTPYEYQTVLRNDLCTFIYRCFVHLNPQTPYAHNWHIELIASYLDACRRGEITRLIITVPPRSMKSICASVAFPAWILGHDPSLEIMCASYGQDLSEKLAQDCLSVVNSDWYKETFPTRLSSKRQPVSDFKTDQQGHRLATSVGGAVTGRGADFIIIDDPLKPEEAISDTLRQRANDWLDGTVRSRLNDKKTGCIIMIMQRLHLDDPVGHVLDQEEWTVLNLPAIAERDERYEIDTIWGRRQFIRKEGAALHPAREPVDVLMKLKSELGEYNFAGQYQQSPVPRGGGMVKEAWLQFAEPYEWPQKFDQVIQSWDTASKETELSDYSVCTTWGIYQKKRFLIDVERKRLGYPELKRAIVEQATLHKPNVILIEDKASGTPLIQDLRRDGLSNIKGVIPNGDKVMRMNAQTAQFEGGFVVLPTKAHWLDAFVTELTSFPKGKHDDQVDSTSQALGWIQTDGDEPAIIQYYRELVEKKLGILPLR</sequence>
<reference evidence="4" key="1">
    <citation type="journal article" date="2019" name="Int. J. Syst. Evol. Microbiol.">
        <title>The Global Catalogue of Microorganisms (GCM) 10K type strain sequencing project: providing services to taxonomists for standard genome sequencing and annotation.</title>
        <authorList>
            <consortium name="The Broad Institute Genomics Platform"/>
            <consortium name="The Broad Institute Genome Sequencing Center for Infectious Disease"/>
            <person name="Wu L."/>
            <person name="Ma J."/>
        </authorList>
    </citation>
    <scope>NUCLEOTIDE SEQUENCE [LARGE SCALE GENOMIC DNA]</scope>
    <source>
        <strain evidence="4">KCTC 42986</strain>
    </source>
</reference>
<dbReference type="InterPro" id="IPR006517">
    <property type="entry name" value="Phage_terminase_lsu-like_C"/>
</dbReference>
<evidence type="ECO:0000313" key="3">
    <source>
        <dbReference type="EMBL" id="MFC3110952.1"/>
    </source>
</evidence>
<accession>A0ABV7FB29</accession>
<keyword evidence="1" id="KW-1188">Viral release from host cell</keyword>
<feature type="domain" description="Terminase large subunit gp17-like C-terminal" evidence="2">
    <location>
        <begin position="314"/>
        <end position="454"/>
    </location>
</feature>
<dbReference type="Gene3D" id="3.30.420.240">
    <property type="match status" value="1"/>
</dbReference>
<dbReference type="Pfam" id="PF17289">
    <property type="entry name" value="Terminase_6C"/>
    <property type="match status" value="1"/>
</dbReference>
<proteinExistence type="predicted"/>
<protein>
    <submittedName>
        <fullName evidence="3">Phage terminase large subunit</fullName>
    </submittedName>
</protein>
<dbReference type="InterPro" id="IPR035421">
    <property type="entry name" value="Terminase_6C"/>
</dbReference>
<dbReference type="RefSeq" id="WP_390323158.1">
    <property type="nucleotide sequence ID" value="NZ_JBHRTP010000092.1"/>
</dbReference>
<evidence type="ECO:0000256" key="1">
    <source>
        <dbReference type="ARBA" id="ARBA00022612"/>
    </source>
</evidence>
<gene>
    <name evidence="3" type="primary">terL</name>
    <name evidence="3" type="ORF">ACFOFO_23870</name>
</gene>
<evidence type="ECO:0000259" key="2">
    <source>
        <dbReference type="Pfam" id="PF17289"/>
    </source>
</evidence>
<keyword evidence="4" id="KW-1185">Reference proteome</keyword>